<reference evidence="3 6" key="2">
    <citation type="journal article" date="2015" name="PLoS ONE">
        <title>A universal mariner transposon system for forward genetic studies in the genus clostridium.</title>
        <authorList>
            <person name="Zhang Y."/>
            <person name="Grosse-Honebrink A."/>
            <person name="Minton N.P."/>
        </authorList>
    </citation>
    <scope>NUCLEOTIDE SEQUENCE [LARGE SCALE GENOMIC DNA]</scope>
    <source>
        <strain evidence="3 6">NCIMB 10696</strain>
    </source>
</reference>
<dbReference type="RefSeq" id="WP_003493572.1">
    <property type="nucleotide sequence ID" value="NZ_CP009225.1"/>
</dbReference>
<dbReference type="Proteomes" id="UP000486601">
    <property type="component" value="Unassembled WGS sequence"/>
</dbReference>
<keyword evidence="1" id="KW-1133">Transmembrane helix</keyword>
<dbReference type="PANTHER" id="PTHR40572:SF1">
    <property type="entry name" value="PROTEIN BAX"/>
    <property type="match status" value="1"/>
</dbReference>
<organism evidence="4 8">
    <name type="scientific">Clostridium sporogenes</name>
    <dbReference type="NCBI Taxonomy" id="1509"/>
    <lineage>
        <taxon>Bacteria</taxon>
        <taxon>Bacillati</taxon>
        <taxon>Bacillota</taxon>
        <taxon>Clostridia</taxon>
        <taxon>Eubacteriales</taxon>
        <taxon>Clostridiaceae</taxon>
        <taxon>Clostridium</taxon>
    </lineage>
</organism>
<evidence type="ECO:0000313" key="5">
    <source>
        <dbReference type="EMBL" id="PHH00343.1"/>
    </source>
</evidence>
<dbReference type="InterPro" id="IPR002901">
    <property type="entry name" value="MGlyc_endo_b_GlcNAc-like_dom"/>
</dbReference>
<protein>
    <submittedName>
        <fullName evidence="4">Mannosyl-glycoprotein endo-beta-N-acetylglucosamidase</fullName>
    </submittedName>
    <submittedName>
        <fullName evidence="3">Mannosyl-glycoprotein endo-beta-N-acetylglucosaminidase domain-containing protein</fullName>
    </submittedName>
</protein>
<evidence type="ECO:0000256" key="1">
    <source>
        <dbReference type="SAM" id="Phobius"/>
    </source>
</evidence>
<evidence type="ECO:0000313" key="8">
    <source>
        <dbReference type="Proteomes" id="UP000486601"/>
    </source>
</evidence>
<dbReference type="SMART" id="SM00047">
    <property type="entry name" value="LYZ2"/>
    <property type="match status" value="1"/>
</dbReference>
<dbReference type="KEGG" id="cld:CLSPO_c17750"/>
<keyword evidence="1" id="KW-0812">Transmembrane</keyword>
<dbReference type="InterPro" id="IPR053195">
    <property type="entry name" value="Bax-like"/>
</dbReference>
<keyword evidence="7" id="KW-1185">Reference proteome</keyword>
<gene>
    <name evidence="3" type="ORF">CLSPO_c17750</name>
    <name evidence="5" type="ORF">CRX47_10975</name>
    <name evidence="4" type="ORF">FDF70_03460</name>
</gene>
<dbReference type="AlphaFoldDB" id="A0A7X5SVW0"/>
<dbReference type="EMBL" id="PDLH01000007">
    <property type="protein sequence ID" value="PHH00343.1"/>
    <property type="molecule type" value="Genomic_DNA"/>
</dbReference>
<reference evidence="4 8" key="4">
    <citation type="submission" date="2019-04" db="EMBL/GenBank/DDBJ databases">
        <title>Genome sequencing of Clostridium botulinum Groups I-IV and Clostridium butyricum.</title>
        <authorList>
            <person name="Brunt J."/>
            <person name="Van Vliet A.H.M."/>
            <person name="Stringer S.C."/>
            <person name="Carter A.T."/>
            <person name="Peck M.W."/>
        </authorList>
    </citation>
    <scope>NUCLEOTIDE SEQUENCE [LARGE SCALE GENOMIC DNA]</scope>
    <source>
        <strain evidence="4 8">IFR 18/108</strain>
    </source>
</reference>
<feature type="domain" description="Mannosyl-glycoprotein endo-beta-N-acetylglucosamidase-like" evidence="2">
    <location>
        <begin position="134"/>
        <end position="299"/>
    </location>
</feature>
<feature type="transmembrane region" description="Helical" evidence="1">
    <location>
        <begin position="7"/>
        <end position="30"/>
    </location>
</feature>
<evidence type="ECO:0000313" key="4">
    <source>
        <dbReference type="EMBL" id="NFR60573.1"/>
    </source>
</evidence>
<dbReference type="GO" id="GO:0004040">
    <property type="term" value="F:amidase activity"/>
    <property type="evidence" value="ECO:0007669"/>
    <property type="project" value="InterPro"/>
</dbReference>
<dbReference type="EMBL" id="SXCS01000002">
    <property type="protein sequence ID" value="NFR60573.1"/>
    <property type="molecule type" value="Genomic_DNA"/>
</dbReference>
<accession>A0A7X5SVW0</accession>
<evidence type="ECO:0000259" key="2">
    <source>
        <dbReference type="SMART" id="SM00047"/>
    </source>
</evidence>
<keyword evidence="1" id="KW-0472">Membrane</keyword>
<sequence length="311" mass="36362">MKKITGLFLKLMVLVLLVFTIFIIFNSLILNKTKERFLPENAMNIYIRAADEVSENKLQVNWKYIAALDAVKNEGNFSKVNIESAKTLGKNFLEISENRKFKNTNYRLLTLDEVINRKSFSEEERKKVYKYLDKLNNIYPITPDKYKAQFMEELIPISKELYNEYGILPSITIGQAILESDWGRSELSKKGNNLFGIKATPSWTGKVLNMETSENYNDKIKDNFRQYSSKEDSIKDYGDFLVKNKRYRENKVFRATEYKTQSRAIERAGYSTKKDKDGNLLYSNLLGKIIREYNLQLIDSKTQEEISKKMN</sequence>
<dbReference type="EMBL" id="CP009225">
    <property type="protein sequence ID" value="AKC62495.1"/>
    <property type="molecule type" value="Genomic_DNA"/>
</dbReference>
<evidence type="ECO:0000313" key="6">
    <source>
        <dbReference type="Proteomes" id="UP000033052"/>
    </source>
</evidence>
<proteinExistence type="predicted"/>
<evidence type="ECO:0000313" key="3">
    <source>
        <dbReference type="EMBL" id="AKC62495.1"/>
    </source>
</evidence>
<reference evidence="5 7" key="3">
    <citation type="submission" date="2017-09" db="EMBL/GenBank/DDBJ databases">
        <title>FDA dAtabase for Regulatory Grade micrObial Sequences (FDA-ARGOS): Supporting development and validation of Infectious Disease Dx tests.</title>
        <authorList>
            <person name="Kerrigan L."/>
            <person name="Long C."/>
            <person name="Tallon L.J."/>
            <person name="Sadzewicz L."/>
            <person name="Ott S."/>
            <person name="Zhao X."/>
            <person name="Nagaraj S."/>
            <person name="Vavikolanu K."/>
            <person name="Aluvathingal J."/>
            <person name="Nadendla S."/>
            <person name="Sichtig H."/>
        </authorList>
    </citation>
    <scope>NUCLEOTIDE SEQUENCE [LARGE SCALE GENOMIC DNA]</scope>
    <source>
        <strain evidence="5 7">FDAARGOS_423</strain>
    </source>
</reference>
<dbReference type="PANTHER" id="PTHR40572">
    <property type="entry name" value="PROTEIN BAX"/>
    <property type="match status" value="1"/>
</dbReference>
<dbReference type="GeneID" id="92938480"/>
<reference evidence="3" key="1">
    <citation type="submission" date="2014-08" db="EMBL/GenBank/DDBJ databases">
        <authorList>
            <person name="Kubiak A."/>
            <person name="Poehlein A."/>
            <person name="Daniel R."/>
            <person name="Minton N.P."/>
        </authorList>
    </citation>
    <scope>NUCLEOTIDE SEQUENCE</scope>
    <source>
        <strain evidence="3">NCIMB 10696</strain>
    </source>
</reference>
<name>A0A7X5SVW0_CLOSG</name>
<dbReference type="Gene3D" id="1.10.530.10">
    <property type="match status" value="1"/>
</dbReference>
<dbReference type="Pfam" id="PF01832">
    <property type="entry name" value="Glucosaminidase"/>
    <property type="match status" value="1"/>
</dbReference>
<dbReference type="Proteomes" id="UP000033052">
    <property type="component" value="Chromosome"/>
</dbReference>
<dbReference type="Proteomes" id="UP000223854">
    <property type="component" value="Unassembled WGS sequence"/>
</dbReference>
<evidence type="ECO:0000313" key="7">
    <source>
        <dbReference type="Proteomes" id="UP000223854"/>
    </source>
</evidence>